<dbReference type="HOGENOM" id="CLU_761615_0_0_1"/>
<protein>
    <recommendedName>
        <fullName evidence="5">EF-hand domain-containing protein</fullName>
    </recommendedName>
</protein>
<dbReference type="PROSITE" id="PS00018">
    <property type="entry name" value="EF_HAND_1"/>
    <property type="match status" value="1"/>
</dbReference>
<dbReference type="InterPro" id="IPR018247">
    <property type="entry name" value="EF_Hand_1_Ca_BS"/>
</dbReference>
<dbReference type="PANTHER" id="PTHR13890">
    <property type="entry name" value="RNA SPLICING PROTEIN MRS2, MITOCHONDRIAL"/>
    <property type="match status" value="1"/>
</dbReference>
<dbReference type="GeneID" id="5003791"/>
<proteinExistence type="inferred from homology"/>
<dbReference type="AlphaFoldDB" id="A4S2S2"/>
<dbReference type="eggNOG" id="ENOG502T0UA">
    <property type="taxonomic scope" value="Eukaryota"/>
</dbReference>
<organism evidence="3 4">
    <name type="scientific">Ostreococcus lucimarinus (strain CCE9901)</name>
    <dbReference type="NCBI Taxonomy" id="436017"/>
    <lineage>
        <taxon>Eukaryota</taxon>
        <taxon>Viridiplantae</taxon>
        <taxon>Chlorophyta</taxon>
        <taxon>Mamiellophyceae</taxon>
        <taxon>Mamiellales</taxon>
        <taxon>Bathycoccaceae</taxon>
        <taxon>Ostreococcus</taxon>
    </lineage>
</organism>
<dbReference type="PANTHER" id="PTHR13890:SF42">
    <property type="entry name" value="MAGNESIUM TRANSPORTER"/>
    <property type="match status" value="1"/>
</dbReference>
<sequence length="364" mass="39639">MVVRMGPTTTLVGPKCAYVFEPATRVAKNIVDTLRTWVGERDAAEGSAGAEARTVKDFPLAALECALEASSRYFEEKIFRLRRLARHCVDEISSDLRGDGKSGIVTGGSLNYNAAQWQKLPPIRRAIKEFEQDAREASEALNAAMTTTNLVPTPMDVVFDEKAAEERNDAVTDVLASHARRLAAVGGLVRELSADLDSARELWELQLDGDRNRTVQMNFRATVFALSAAVAAVPAGLGGMNMPHGLETAPIGVFWSVAGGILIGSTAVWYAFMRRFRKAGELTSARAGELASMQYILGNLDSLDNAFSGVDGSSVTREALRDVMRTEAGNVGAPSETEVFDLLFRIFDTDRSRAIDNAEWRRSE</sequence>
<evidence type="ECO:0000313" key="4">
    <source>
        <dbReference type="Proteomes" id="UP000001568"/>
    </source>
</evidence>
<reference evidence="3 4" key="1">
    <citation type="journal article" date="2007" name="Proc. Natl. Acad. Sci. U.S.A.">
        <title>The tiny eukaryote Ostreococcus provides genomic insights into the paradox of plankton speciation.</title>
        <authorList>
            <person name="Palenik B."/>
            <person name="Grimwood J."/>
            <person name="Aerts A."/>
            <person name="Rouze P."/>
            <person name="Salamov A."/>
            <person name="Putnam N."/>
            <person name="Dupont C."/>
            <person name="Jorgensen R."/>
            <person name="Derelle E."/>
            <person name="Rombauts S."/>
            <person name="Zhou K."/>
            <person name="Otillar R."/>
            <person name="Merchant S.S."/>
            <person name="Podell S."/>
            <person name="Gaasterland T."/>
            <person name="Napoli C."/>
            <person name="Gendler K."/>
            <person name="Manuell A."/>
            <person name="Tai V."/>
            <person name="Vallon O."/>
            <person name="Piganeau G."/>
            <person name="Jancek S."/>
            <person name="Heijde M."/>
            <person name="Jabbari K."/>
            <person name="Bowler C."/>
            <person name="Lohr M."/>
            <person name="Robbens S."/>
            <person name="Werner G."/>
            <person name="Dubchak I."/>
            <person name="Pazour G.J."/>
            <person name="Ren Q."/>
            <person name="Paulsen I."/>
            <person name="Delwiche C."/>
            <person name="Schmutz J."/>
            <person name="Rokhsar D."/>
            <person name="Van de Peer Y."/>
            <person name="Moreau H."/>
            <person name="Grigoriev I.V."/>
        </authorList>
    </citation>
    <scope>NUCLEOTIDE SEQUENCE [LARGE SCALE GENOMIC DNA]</scope>
    <source>
        <strain evidence="3 4">CCE9901</strain>
    </source>
</reference>
<keyword evidence="2" id="KW-0812">Transmembrane</keyword>
<comment type="similarity">
    <text evidence="1">Belongs to the CorA metal ion transporter (MIT) (TC 1.A.35.5) family.</text>
</comment>
<keyword evidence="2" id="KW-1133">Transmembrane helix</keyword>
<dbReference type="Gramene" id="ABO98089">
    <property type="protein sequence ID" value="ABO98089"/>
    <property type="gene ID" value="OSTLU_16814"/>
</dbReference>
<accession>A4S2S2</accession>
<evidence type="ECO:0000256" key="2">
    <source>
        <dbReference type="SAM" id="Phobius"/>
    </source>
</evidence>
<name>A4S2S2_OSTLU</name>
<feature type="transmembrane region" description="Helical" evidence="2">
    <location>
        <begin position="221"/>
        <end position="240"/>
    </location>
</feature>
<evidence type="ECO:0008006" key="5">
    <source>
        <dbReference type="Google" id="ProtNLM"/>
    </source>
</evidence>
<evidence type="ECO:0000256" key="1">
    <source>
        <dbReference type="ARBA" id="ARBA00007535"/>
    </source>
</evidence>
<feature type="transmembrane region" description="Helical" evidence="2">
    <location>
        <begin position="252"/>
        <end position="272"/>
    </location>
</feature>
<dbReference type="Proteomes" id="UP000001568">
    <property type="component" value="Chromosome 9"/>
</dbReference>
<dbReference type="OrthoDB" id="10251508at2759"/>
<keyword evidence="4" id="KW-1185">Reference proteome</keyword>
<dbReference type="EMBL" id="CP000589">
    <property type="protein sequence ID" value="ABO98089.1"/>
    <property type="molecule type" value="Genomic_DNA"/>
</dbReference>
<evidence type="ECO:0000313" key="3">
    <source>
        <dbReference type="EMBL" id="ABO98089.1"/>
    </source>
</evidence>
<dbReference type="InterPro" id="IPR039204">
    <property type="entry name" value="MRS2-like"/>
</dbReference>
<dbReference type="Gene3D" id="1.20.58.340">
    <property type="entry name" value="Magnesium transport protein CorA, transmembrane region"/>
    <property type="match status" value="1"/>
</dbReference>
<dbReference type="KEGG" id="olu:OSTLU_16814"/>
<dbReference type="RefSeq" id="XP_001419796.1">
    <property type="nucleotide sequence ID" value="XM_001419759.1"/>
</dbReference>
<gene>
    <name evidence="3" type="ORF">OSTLU_16814</name>
</gene>
<dbReference type="GO" id="GO:0015095">
    <property type="term" value="F:magnesium ion transmembrane transporter activity"/>
    <property type="evidence" value="ECO:0007669"/>
    <property type="project" value="TreeGrafter"/>
</dbReference>
<keyword evidence="2" id="KW-0472">Membrane</keyword>